<keyword evidence="2" id="KW-1185">Reference proteome</keyword>
<dbReference type="InParanoid" id="A0A1Y1UUP9"/>
<dbReference type="RefSeq" id="XP_021874875.1">
    <property type="nucleotide sequence ID" value="XM_022017776.1"/>
</dbReference>
<dbReference type="AlphaFoldDB" id="A0A1Y1UUP9"/>
<dbReference type="Proteomes" id="UP000193218">
    <property type="component" value="Unassembled WGS sequence"/>
</dbReference>
<comment type="caution">
    <text evidence="1">The sequence shown here is derived from an EMBL/GenBank/DDBJ whole genome shotgun (WGS) entry which is preliminary data.</text>
</comment>
<dbReference type="GeneID" id="33559585"/>
<evidence type="ECO:0000313" key="1">
    <source>
        <dbReference type="EMBL" id="ORX41196.1"/>
    </source>
</evidence>
<reference evidence="1 2" key="1">
    <citation type="submission" date="2017-03" db="EMBL/GenBank/DDBJ databases">
        <title>Widespread Adenine N6-methylation of Active Genes in Fungi.</title>
        <authorList>
            <consortium name="DOE Joint Genome Institute"/>
            <person name="Mondo S.J."/>
            <person name="Dannebaum R.O."/>
            <person name="Kuo R.C."/>
            <person name="Louie K.B."/>
            <person name="Bewick A.J."/>
            <person name="Labutti K."/>
            <person name="Haridas S."/>
            <person name="Kuo A."/>
            <person name="Salamov A."/>
            <person name="Ahrendt S.R."/>
            <person name="Lau R."/>
            <person name="Bowen B.P."/>
            <person name="Lipzen A."/>
            <person name="Sullivan W."/>
            <person name="Andreopoulos W.B."/>
            <person name="Clum A."/>
            <person name="Lindquist E."/>
            <person name="Daum C."/>
            <person name="Northen T.R."/>
            <person name="Ramamoorthy G."/>
            <person name="Schmitz R.J."/>
            <person name="Gryganskyi A."/>
            <person name="Culley D."/>
            <person name="Magnuson J."/>
            <person name="James T.Y."/>
            <person name="O'Malley M.A."/>
            <person name="Stajich J.E."/>
            <person name="Spatafora J.W."/>
            <person name="Visel A."/>
            <person name="Grigoriev I.V."/>
        </authorList>
    </citation>
    <scope>NUCLEOTIDE SEQUENCE [LARGE SCALE GENOMIC DNA]</scope>
    <source>
        <strain evidence="1 2">NRRL Y-17943</strain>
    </source>
</reference>
<proteinExistence type="predicted"/>
<evidence type="ECO:0000313" key="2">
    <source>
        <dbReference type="Proteomes" id="UP000193218"/>
    </source>
</evidence>
<protein>
    <submittedName>
        <fullName evidence="1">Uncharacterized protein</fullName>
    </submittedName>
</protein>
<gene>
    <name evidence="1" type="ORF">BD324DRAFT_648082</name>
</gene>
<name>A0A1Y1UUP9_9TREE</name>
<organism evidence="1 2">
    <name type="scientific">Kockovaella imperatae</name>
    <dbReference type="NCBI Taxonomy" id="4999"/>
    <lineage>
        <taxon>Eukaryota</taxon>
        <taxon>Fungi</taxon>
        <taxon>Dikarya</taxon>
        <taxon>Basidiomycota</taxon>
        <taxon>Agaricomycotina</taxon>
        <taxon>Tremellomycetes</taxon>
        <taxon>Tremellales</taxon>
        <taxon>Cuniculitremaceae</taxon>
        <taxon>Kockovaella</taxon>
    </lineage>
</organism>
<dbReference type="EMBL" id="NBSH01000001">
    <property type="protein sequence ID" value="ORX41196.1"/>
    <property type="molecule type" value="Genomic_DNA"/>
</dbReference>
<accession>A0A1Y1UUP9</accession>
<sequence length="116" mass="12209">MSINGNMGNATYSIPLDQCYANVSAAAWDCCNAAGGFLNYYTGYCSRQPHANTYSQFSDLYEGCGRGLRYSGGNFSNLAYGCHGNAATGAGFESSKPVVLSAVLAWLLAAFIMSAV</sequence>